<sequence>MSTLHINKNLPFNDLLKVIAGLNTNDLEKLASEVILLRAQRKSPSLSKKETELFLKLNAGLPLRIRKRFAELNQKRKTETLTPAEHKELINLTERIEKSNADRIFYMSKIANLRGISLLELMEKSEFLPIAHG</sequence>
<organism evidence="1 2">
    <name type="scientific">Desulfonema limicola</name>
    <dbReference type="NCBI Taxonomy" id="45656"/>
    <lineage>
        <taxon>Bacteria</taxon>
        <taxon>Pseudomonadati</taxon>
        <taxon>Thermodesulfobacteriota</taxon>
        <taxon>Desulfobacteria</taxon>
        <taxon>Desulfobacterales</taxon>
        <taxon>Desulfococcaceae</taxon>
        <taxon>Desulfonema</taxon>
    </lineage>
</organism>
<name>A0A975GE81_9BACT</name>
<evidence type="ECO:0000313" key="2">
    <source>
        <dbReference type="Proteomes" id="UP000663720"/>
    </source>
</evidence>
<protein>
    <recommendedName>
        <fullName evidence="3">STAS/SEC14 domain-containing protein</fullName>
    </recommendedName>
</protein>
<dbReference type="AlphaFoldDB" id="A0A975GE81"/>
<evidence type="ECO:0000313" key="1">
    <source>
        <dbReference type="EMBL" id="QTA77849.1"/>
    </source>
</evidence>
<dbReference type="Proteomes" id="UP000663720">
    <property type="component" value="Chromosome"/>
</dbReference>
<dbReference type="RefSeq" id="WP_207689783.1">
    <property type="nucleotide sequence ID" value="NZ_CP061799.1"/>
</dbReference>
<accession>A0A975GE81</accession>
<reference evidence="1" key="1">
    <citation type="journal article" date="2021" name="Microb. Physiol.">
        <title>Proteogenomic Insights into the Physiology of Marine, Sulfate-Reducing, Filamentous Desulfonema limicola and Desulfonema magnum.</title>
        <authorList>
            <person name="Schnaars V."/>
            <person name="Wohlbrand L."/>
            <person name="Scheve S."/>
            <person name="Hinrichs C."/>
            <person name="Reinhardt R."/>
            <person name="Rabus R."/>
        </authorList>
    </citation>
    <scope>NUCLEOTIDE SEQUENCE</scope>
    <source>
        <strain evidence="1">5ac10</strain>
    </source>
</reference>
<dbReference type="KEGG" id="dli:dnl_00470"/>
<dbReference type="EMBL" id="CP061799">
    <property type="protein sequence ID" value="QTA77849.1"/>
    <property type="molecule type" value="Genomic_DNA"/>
</dbReference>
<proteinExistence type="predicted"/>
<keyword evidence="2" id="KW-1185">Reference proteome</keyword>
<gene>
    <name evidence="1" type="ORF">dnl_00470</name>
</gene>
<evidence type="ECO:0008006" key="3">
    <source>
        <dbReference type="Google" id="ProtNLM"/>
    </source>
</evidence>